<organism evidence="4">
    <name type="scientific">Echinostoma caproni</name>
    <dbReference type="NCBI Taxonomy" id="27848"/>
    <lineage>
        <taxon>Eukaryota</taxon>
        <taxon>Metazoa</taxon>
        <taxon>Spiralia</taxon>
        <taxon>Lophotrochozoa</taxon>
        <taxon>Platyhelminthes</taxon>
        <taxon>Trematoda</taxon>
        <taxon>Digenea</taxon>
        <taxon>Plagiorchiida</taxon>
        <taxon>Echinostomata</taxon>
        <taxon>Echinostomatoidea</taxon>
        <taxon>Echinostomatidae</taxon>
        <taxon>Echinostoma</taxon>
    </lineage>
</organism>
<gene>
    <name evidence="2" type="ORF">ECPE_LOCUS1795</name>
</gene>
<dbReference type="Proteomes" id="UP000272942">
    <property type="component" value="Unassembled WGS sequence"/>
</dbReference>
<evidence type="ECO:0000313" key="2">
    <source>
        <dbReference type="EMBL" id="VDP46546.1"/>
    </source>
</evidence>
<dbReference type="EMBL" id="UZAN01015547">
    <property type="protein sequence ID" value="VDP46546.1"/>
    <property type="molecule type" value="Genomic_DNA"/>
</dbReference>
<feature type="compositionally biased region" description="Polar residues" evidence="1">
    <location>
        <begin position="62"/>
        <end position="71"/>
    </location>
</feature>
<evidence type="ECO:0000256" key="1">
    <source>
        <dbReference type="SAM" id="MobiDB-lite"/>
    </source>
</evidence>
<reference evidence="4" key="1">
    <citation type="submission" date="2016-06" db="UniProtKB">
        <authorList>
            <consortium name="WormBaseParasite"/>
        </authorList>
    </citation>
    <scope>IDENTIFICATION</scope>
</reference>
<sequence length="117" mass="11852">MMQRDGNQLGAQSGSAVGSSATGGSTGPSAGSSEALLEQLASSAAMTTGQGGANQPGGPRSSIGSPRTPQSGVRAKVSYTRIVIISSPFSIEILLNNLSVCVCLIVLCRKHPYFPTN</sequence>
<evidence type="ECO:0000313" key="4">
    <source>
        <dbReference type="WBParaSite" id="ECPE_0000179501-mRNA-1"/>
    </source>
</evidence>
<feature type="compositionally biased region" description="Low complexity" evidence="1">
    <location>
        <begin position="10"/>
        <end position="45"/>
    </location>
</feature>
<name>A0A183A4B0_9TREM</name>
<evidence type="ECO:0000313" key="3">
    <source>
        <dbReference type="Proteomes" id="UP000272942"/>
    </source>
</evidence>
<reference evidence="2 3" key="2">
    <citation type="submission" date="2018-11" db="EMBL/GenBank/DDBJ databases">
        <authorList>
            <consortium name="Pathogen Informatics"/>
        </authorList>
    </citation>
    <scope>NUCLEOTIDE SEQUENCE [LARGE SCALE GENOMIC DNA]</scope>
    <source>
        <strain evidence="2 3">Egypt</strain>
    </source>
</reference>
<dbReference type="AlphaFoldDB" id="A0A183A4B0"/>
<keyword evidence="3" id="KW-1185">Reference proteome</keyword>
<dbReference type="WBParaSite" id="ECPE_0000179501-mRNA-1">
    <property type="protein sequence ID" value="ECPE_0000179501-mRNA-1"/>
    <property type="gene ID" value="ECPE_0000179501"/>
</dbReference>
<feature type="region of interest" description="Disordered" evidence="1">
    <location>
        <begin position="1"/>
        <end position="74"/>
    </location>
</feature>
<accession>A0A183A4B0</accession>
<proteinExistence type="predicted"/>
<protein>
    <submittedName>
        <fullName evidence="4">E3 ubiquitin-protein ligase HECW2</fullName>
    </submittedName>
</protein>